<accession>A0A2P4UKS3</accession>
<reference evidence="2 3" key="1">
    <citation type="journal article" date="2017" name="Chemistry">
        <title>Isolation, Biosynthesis and Chemical Modifications of Rubterolones A-F: Rare Tropolone Alkaloids from Actinomadura sp. 5-2.</title>
        <authorList>
            <person name="Guo H."/>
            <person name="Benndorf R."/>
            <person name="Leichnitz D."/>
            <person name="Klassen J.L."/>
            <person name="Vollmers J."/>
            <person name="Gorls H."/>
            <person name="Steinacker M."/>
            <person name="Weigel C."/>
            <person name="Dahse H.M."/>
            <person name="Kaster A.K."/>
            <person name="de Beer Z.W."/>
            <person name="Poulsen M."/>
            <person name="Beemelmanns C."/>
        </authorList>
    </citation>
    <scope>NUCLEOTIDE SEQUENCE [LARGE SCALE GENOMIC DNA]</scope>
    <source>
        <strain evidence="2 3">5-2</strain>
    </source>
</reference>
<dbReference type="Gene3D" id="3.40.50.720">
    <property type="entry name" value="NAD(P)-binding Rossmann-like Domain"/>
    <property type="match status" value="1"/>
</dbReference>
<dbReference type="Gene3D" id="3.90.180.10">
    <property type="entry name" value="Medium-chain alcohol dehydrogenases, catalytic domain"/>
    <property type="match status" value="1"/>
</dbReference>
<dbReference type="EMBL" id="MTBP01000001">
    <property type="protein sequence ID" value="POM25654.1"/>
    <property type="molecule type" value="Genomic_DNA"/>
</dbReference>
<dbReference type="GO" id="GO:0004022">
    <property type="term" value="F:alcohol dehydrogenase (NAD+) activity"/>
    <property type="evidence" value="ECO:0007669"/>
    <property type="project" value="UniProtKB-EC"/>
</dbReference>
<keyword evidence="2" id="KW-0560">Oxidoreductase</keyword>
<proteinExistence type="predicted"/>
<evidence type="ECO:0000313" key="3">
    <source>
        <dbReference type="Proteomes" id="UP000242367"/>
    </source>
</evidence>
<dbReference type="SMART" id="SM00829">
    <property type="entry name" value="PKS_ER"/>
    <property type="match status" value="1"/>
</dbReference>
<comment type="caution">
    <text evidence="2">The sequence shown here is derived from an EMBL/GenBank/DDBJ whole genome shotgun (WGS) entry which is preliminary data.</text>
</comment>
<dbReference type="InterPro" id="IPR036291">
    <property type="entry name" value="NAD(P)-bd_dom_sf"/>
</dbReference>
<dbReference type="SUPFAM" id="SSF51735">
    <property type="entry name" value="NAD(P)-binding Rossmann-fold domains"/>
    <property type="match status" value="1"/>
</dbReference>
<dbReference type="PANTHER" id="PTHR43677">
    <property type="entry name" value="SHORT-CHAIN DEHYDROGENASE/REDUCTASE"/>
    <property type="match status" value="1"/>
</dbReference>
<dbReference type="AlphaFoldDB" id="A0A2P4UKS3"/>
<dbReference type="InterPro" id="IPR051397">
    <property type="entry name" value="Zn-ADH-like_protein"/>
</dbReference>
<dbReference type="RefSeq" id="WP_103560729.1">
    <property type="nucleotide sequence ID" value="NZ_MTBP01000001.1"/>
</dbReference>
<gene>
    <name evidence="2" type="primary">adh_1</name>
    <name evidence="2" type="ORF">BTM25_00360</name>
</gene>
<protein>
    <submittedName>
        <fullName evidence="2">Alcohol dehydrogenase</fullName>
        <ecNumber evidence="2">1.1.1.1</ecNumber>
    </submittedName>
</protein>
<name>A0A2P4UKS3_9ACTN</name>
<dbReference type="InterPro" id="IPR013149">
    <property type="entry name" value="ADH-like_C"/>
</dbReference>
<dbReference type="PANTHER" id="PTHR43677:SF11">
    <property type="entry name" value="ZINC-CONTAINING ALCOHOL DEHYDROGENASE"/>
    <property type="match status" value="1"/>
</dbReference>
<dbReference type="EC" id="1.1.1.1" evidence="2"/>
<keyword evidence="3" id="KW-1185">Reference proteome</keyword>
<dbReference type="SUPFAM" id="SSF50129">
    <property type="entry name" value="GroES-like"/>
    <property type="match status" value="1"/>
</dbReference>
<sequence length="312" mass="31954">MQAAIVHAFGSPPGFGTVPEPAAGGEHEVLVDVLAAGLHPRVRSGADGSHYTSDGVLPLVPGVDAVGRAPGGELLYFVALDGGPGTMAERAVADRRRAVVLPPDADPVAVAAAMNPAMSSWIALRRRVGFRPGGSVLVLGATGGAGRLAVQIARRLGAARVVGAGRDERRLAPLHALGADATVQLDDTERLAATAADVDVVLDYVWGPPTEQAMPALLRARKDRSKPLSWIQIGSVAGAEIALPSALLRAANLTLLGSGQGSVTTEGIVAELPSLADAIPSLAMEALPMPLDQVEQAWSAPVEAGRRIVLVP</sequence>
<dbReference type="Pfam" id="PF00107">
    <property type="entry name" value="ADH_zinc_N"/>
    <property type="match status" value="1"/>
</dbReference>
<dbReference type="Proteomes" id="UP000242367">
    <property type="component" value="Unassembled WGS sequence"/>
</dbReference>
<organism evidence="2 3">
    <name type="scientific">Actinomadura rubteroloni</name>
    <dbReference type="NCBI Taxonomy" id="1926885"/>
    <lineage>
        <taxon>Bacteria</taxon>
        <taxon>Bacillati</taxon>
        <taxon>Actinomycetota</taxon>
        <taxon>Actinomycetes</taxon>
        <taxon>Streptosporangiales</taxon>
        <taxon>Thermomonosporaceae</taxon>
        <taxon>Actinomadura</taxon>
    </lineage>
</organism>
<feature type="domain" description="Enoyl reductase (ER)" evidence="1">
    <location>
        <begin position="10"/>
        <end position="310"/>
    </location>
</feature>
<dbReference type="InterPro" id="IPR011032">
    <property type="entry name" value="GroES-like_sf"/>
</dbReference>
<dbReference type="InterPro" id="IPR020843">
    <property type="entry name" value="ER"/>
</dbReference>
<evidence type="ECO:0000313" key="2">
    <source>
        <dbReference type="EMBL" id="POM25654.1"/>
    </source>
</evidence>
<evidence type="ECO:0000259" key="1">
    <source>
        <dbReference type="SMART" id="SM00829"/>
    </source>
</evidence>